<comment type="subcellular location">
    <subcellularLocation>
        <location evidence="1">Nucleus</location>
    </subcellularLocation>
</comment>
<dbReference type="SMART" id="SM00398">
    <property type="entry name" value="HMG"/>
    <property type="match status" value="1"/>
</dbReference>
<dbReference type="EMBL" id="CAJOBA010048829">
    <property type="protein sequence ID" value="CAF4216941.1"/>
    <property type="molecule type" value="Genomic_DNA"/>
</dbReference>
<dbReference type="PRINTS" id="PR00886">
    <property type="entry name" value="HIGHMOBLTY12"/>
</dbReference>
<dbReference type="Proteomes" id="UP000663829">
    <property type="component" value="Unassembled WGS sequence"/>
</dbReference>
<dbReference type="Proteomes" id="UP000677228">
    <property type="component" value="Unassembled WGS sequence"/>
</dbReference>
<evidence type="ECO:0000313" key="12">
    <source>
        <dbReference type="Proteomes" id="UP000663829"/>
    </source>
</evidence>
<dbReference type="Gene3D" id="1.10.30.10">
    <property type="entry name" value="High mobility group box domain"/>
    <property type="match status" value="1"/>
</dbReference>
<feature type="region of interest" description="Disordered" evidence="6">
    <location>
        <begin position="81"/>
        <end position="138"/>
    </location>
</feature>
<evidence type="ECO:0000313" key="9">
    <source>
        <dbReference type="EMBL" id="CAF1499378.1"/>
    </source>
</evidence>
<dbReference type="InterPro" id="IPR009071">
    <property type="entry name" value="HMG_box_dom"/>
</dbReference>
<protein>
    <recommendedName>
        <fullName evidence="7">HMG box domain-containing protein</fullName>
    </recommendedName>
</protein>
<comment type="similarity">
    <text evidence="2">Belongs to the HMGB family.</text>
</comment>
<dbReference type="PANTHER" id="PTHR48112">
    <property type="entry name" value="HIGH MOBILITY GROUP PROTEIN DSP1"/>
    <property type="match status" value="1"/>
</dbReference>
<evidence type="ECO:0000256" key="1">
    <source>
        <dbReference type="ARBA" id="ARBA00004123"/>
    </source>
</evidence>
<evidence type="ECO:0000256" key="2">
    <source>
        <dbReference type="ARBA" id="ARBA00008774"/>
    </source>
</evidence>
<dbReference type="InterPro" id="IPR036910">
    <property type="entry name" value="HMG_box_dom_sf"/>
</dbReference>
<organism evidence="9 12">
    <name type="scientific">Didymodactylos carnosus</name>
    <dbReference type="NCBI Taxonomy" id="1234261"/>
    <lineage>
        <taxon>Eukaryota</taxon>
        <taxon>Metazoa</taxon>
        <taxon>Spiralia</taxon>
        <taxon>Gnathifera</taxon>
        <taxon>Rotifera</taxon>
        <taxon>Eurotatoria</taxon>
        <taxon>Bdelloidea</taxon>
        <taxon>Philodinida</taxon>
        <taxon>Philodinidae</taxon>
        <taxon>Didymodactylos</taxon>
    </lineage>
</organism>
<evidence type="ECO:0000313" key="11">
    <source>
        <dbReference type="EMBL" id="CAF4361279.1"/>
    </source>
</evidence>
<feature type="compositionally biased region" description="Acidic residues" evidence="6">
    <location>
        <begin position="119"/>
        <end position="138"/>
    </location>
</feature>
<dbReference type="FunFam" id="1.10.30.10:FF:000016">
    <property type="entry name" value="FACT complex subunit SSRP1"/>
    <property type="match status" value="1"/>
</dbReference>
<dbReference type="PANTHER" id="PTHR48112:SF32">
    <property type="entry name" value="HIGH MOBILITY GROUP PROTEIN B3"/>
    <property type="match status" value="1"/>
</dbReference>
<feature type="DNA-binding region" description="HMG box" evidence="5">
    <location>
        <begin position="15"/>
        <end position="83"/>
    </location>
</feature>
<dbReference type="EMBL" id="CAJNOQ010022302">
    <property type="protein sequence ID" value="CAF1499378.1"/>
    <property type="molecule type" value="Genomic_DNA"/>
</dbReference>
<dbReference type="Proteomes" id="UP000681722">
    <property type="component" value="Unassembled WGS sequence"/>
</dbReference>
<gene>
    <name evidence="9" type="ORF">GPM918_LOCUS36612</name>
    <name evidence="8" type="ORF">OVA965_LOCUS33466</name>
    <name evidence="11" type="ORF">SRO942_LOCUS37354</name>
    <name evidence="10" type="ORF">TMI583_LOCUS34352</name>
</gene>
<evidence type="ECO:0000256" key="3">
    <source>
        <dbReference type="ARBA" id="ARBA00023125"/>
    </source>
</evidence>
<evidence type="ECO:0000259" key="7">
    <source>
        <dbReference type="PROSITE" id="PS50118"/>
    </source>
</evidence>
<dbReference type="GO" id="GO:0003677">
    <property type="term" value="F:DNA binding"/>
    <property type="evidence" value="ECO:0007669"/>
    <property type="project" value="UniProtKB-UniRule"/>
</dbReference>
<proteinExistence type="inferred from homology"/>
<dbReference type="EMBL" id="CAJOBC010087813">
    <property type="protein sequence ID" value="CAF4361279.1"/>
    <property type="molecule type" value="Genomic_DNA"/>
</dbReference>
<dbReference type="Proteomes" id="UP000682733">
    <property type="component" value="Unassembled WGS sequence"/>
</dbReference>
<reference evidence="9" key="1">
    <citation type="submission" date="2021-02" db="EMBL/GenBank/DDBJ databases">
        <authorList>
            <person name="Nowell W R."/>
        </authorList>
    </citation>
    <scope>NUCLEOTIDE SEQUENCE</scope>
</reference>
<keyword evidence="4 5" id="KW-0539">Nucleus</keyword>
<keyword evidence="12" id="KW-1185">Reference proteome</keyword>
<evidence type="ECO:0000313" key="10">
    <source>
        <dbReference type="EMBL" id="CAF4216941.1"/>
    </source>
</evidence>
<evidence type="ECO:0000256" key="4">
    <source>
        <dbReference type="ARBA" id="ARBA00023242"/>
    </source>
</evidence>
<feature type="compositionally biased region" description="Basic and acidic residues" evidence="6">
    <location>
        <begin position="1"/>
        <end position="14"/>
    </location>
</feature>
<feature type="region of interest" description="Disordered" evidence="6">
    <location>
        <begin position="1"/>
        <end position="22"/>
    </location>
</feature>
<accession>A0A815T7L6</accession>
<keyword evidence="3 5" id="KW-0238">DNA-binding</keyword>
<dbReference type="InterPro" id="IPR050342">
    <property type="entry name" value="HMGB"/>
</dbReference>
<dbReference type="EMBL" id="CAJNOK010027089">
    <property type="protein sequence ID" value="CAF1414023.1"/>
    <property type="molecule type" value="Genomic_DNA"/>
</dbReference>
<name>A0A815T7L6_9BILA</name>
<feature type="domain" description="HMG box" evidence="7">
    <location>
        <begin position="15"/>
        <end position="83"/>
    </location>
</feature>
<dbReference type="GO" id="GO:0005634">
    <property type="term" value="C:nucleus"/>
    <property type="evidence" value="ECO:0007669"/>
    <property type="project" value="UniProtKB-SubCell"/>
</dbReference>
<feature type="compositionally biased region" description="Polar residues" evidence="6">
    <location>
        <begin position="83"/>
        <end position="96"/>
    </location>
</feature>
<dbReference type="Pfam" id="PF00505">
    <property type="entry name" value="HMG_box"/>
    <property type="match status" value="1"/>
</dbReference>
<dbReference type="SUPFAM" id="SSF47095">
    <property type="entry name" value="HMG-box"/>
    <property type="match status" value="1"/>
</dbReference>
<sequence>MPPKTATKEKDPNAPKKPLSPYFLFQADTRPKIKAENPDMAFGDIAKAIGTEWKNVKPETKKHYEKLAEKEKARYEKDMASYKNGTFQAPASNGASSKKKKPATNGKASSKKPAPAANDDGEDDESDLDDESNEEEEE</sequence>
<dbReference type="AlphaFoldDB" id="A0A815T7L6"/>
<feature type="compositionally biased region" description="Low complexity" evidence="6">
    <location>
        <begin position="107"/>
        <end position="118"/>
    </location>
</feature>
<evidence type="ECO:0000313" key="8">
    <source>
        <dbReference type="EMBL" id="CAF1414023.1"/>
    </source>
</evidence>
<dbReference type="PROSITE" id="PS50118">
    <property type="entry name" value="HMG_BOX_2"/>
    <property type="match status" value="1"/>
</dbReference>
<dbReference type="OrthoDB" id="1919336at2759"/>
<evidence type="ECO:0000256" key="5">
    <source>
        <dbReference type="PROSITE-ProRule" id="PRU00267"/>
    </source>
</evidence>
<evidence type="ECO:0000256" key="6">
    <source>
        <dbReference type="SAM" id="MobiDB-lite"/>
    </source>
</evidence>
<comment type="caution">
    <text evidence="9">The sequence shown here is derived from an EMBL/GenBank/DDBJ whole genome shotgun (WGS) entry which is preliminary data.</text>
</comment>